<dbReference type="Proteomes" id="UP001207742">
    <property type="component" value="Unassembled WGS sequence"/>
</dbReference>
<keyword evidence="7" id="KW-1185">Reference proteome</keyword>
<dbReference type="SMART" id="SM00409">
    <property type="entry name" value="IG"/>
    <property type="match status" value="1"/>
</dbReference>
<dbReference type="PROSITE" id="PS50835">
    <property type="entry name" value="IG_LIKE"/>
    <property type="match status" value="1"/>
</dbReference>
<evidence type="ECO:0000313" key="6">
    <source>
        <dbReference type="EMBL" id="MCW3487176.1"/>
    </source>
</evidence>
<dbReference type="Pfam" id="PF07679">
    <property type="entry name" value="I-set"/>
    <property type="match status" value="1"/>
</dbReference>
<evidence type="ECO:0000313" key="7">
    <source>
        <dbReference type="Proteomes" id="UP001207742"/>
    </source>
</evidence>
<name>A0ABT3ITG0_9BACT</name>
<dbReference type="InterPro" id="IPR012938">
    <property type="entry name" value="Glc/Sorbosone_DH"/>
</dbReference>
<dbReference type="Gene3D" id="2.60.40.10">
    <property type="entry name" value="Immunoglobulins"/>
    <property type="match status" value="1"/>
</dbReference>
<comment type="caution">
    <text evidence="6">The sequence shown here is derived from an EMBL/GenBank/DDBJ whole genome shotgun (WGS) entry which is preliminary data.</text>
</comment>
<organism evidence="6 7">
    <name type="scientific">Chitinophaga nivalis</name>
    <dbReference type="NCBI Taxonomy" id="2991709"/>
    <lineage>
        <taxon>Bacteria</taxon>
        <taxon>Pseudomonadati</taxon>
        <taxon>Bacteroidota</taxon>
        <taxon>Chitinophagia</taxon>
        <taxon>Chitinophagales</taxon>
        <taxon>Chitinophagaceae</taxon>
        <taxon>Chitinophaga</taxon>
    </lineage>
</organism>
<evidence type="ECO:0000256" key="3">
    <source>
        <dbReference type="ARBA" id="ARBA00022729"/>
    </source>
</evidence>
<feature type="domain" description="Ig-like" evidence="5">
    <location>
        <begin position="369"/>
        <end position="449"/>
    </location>
</feature>
<evidence type="ECO:0000256" key="1">
    <source>
        <dbReference type="ARBA" id="ARBA00004613"/>
    </source>
</evidence>
<sequence>MKKSYATIGLLLPLLWLLLPMTLLAQSLPANFQRVQVVNGLSSPTALAFLPDGRILVAEQGGKLRIIKNGSLLSTPVLTVSTTSGGERGLLGIAVDPDFNNNRNIYIYYTHTTGPHNRVSRYTLTGDVAGSETPILDLPNLGALFHNGGGLIFGKDGKLYVSVGDNKLGDNSQDLDSYLGKILRINTDGSVPAGNPFSGGAVRSRVWAYGLRNPFTTSVDPVSGKFYINEVGDAKWEEIDDATASGRNFGWPAQEGLCSGSCSGITNPIHYYRINRTASPPDGEGCSINGGTFFNGAISNYPAAYNGKYFFLDYCGGWINYLNPARTSFATGLGGGLVYIKQGLDGNLYYLSRNSSALFKVIYTGTQAPAISTQPQSIAVPQGQTATFNVIATANPAPTYQWRKNGSNISGATAATYAKANVQYADSGLYSVVVTNSAGSVTSNNARLTVTSPNNLPVATITAPVNNGKFRAGDVITYAGTGTDAEDGTLPASAFRWWVDFHHANHIHPGPQLRDSVKNGTFTISAEGHTETDIWYRIYLAVKDSRGEWDTSYVELFPVTSRLTLATQPAGLQLKLNSVPITTPDTQEGLSGMVRPLEAPSPQVLNGTTYIFDRWAHGGNRVQSITVGDQDTTFLAYFKAGQPAQDLTPVQDAYVRDGSNAAIKHGVTDSAFLITKVSPAGQLNNAREAYLTFELDTTDIRGVSSAVLQLYGNVDGTAAPTVPVSVYPVSNTTWSETAITWNNKPASGTTALATTTINNGSAVYYSWDITSYVKSERALGHKLISLVLKSQQAHDPRIFFNSKEAGANVPKLRIIPDSGVAPACIPATASGDDGNVAANAIDGDLNTRWSASGNPQWLKLCLGNTATVNGIQIAFFKGDARRALFDIQTSTDDNNWNTVATGLQSSGTSVNFENFSFNAVTSKYIRIVGHGNNVNDWNSYAEVKVNTTGNAPAVKTTAPVTLHVFPNPVGEQFTLQYQLTGNGYTTLGIYDMSGKLVQMPINGQLTAGAYTKTISTANIPAGIYVIKLVHNGKAVTKKLIKE</sequence>
<dbReference type="NCBIfam" id="TIGR04183">
    <property type="entry name" value="Por_Secre_tail"/>
    <property type="match status" value="1"/>
</dbReference>
<dbReference type="NCBIfam" id="NF033679">
    <property type="entry name" value="DNRLRE_dom"/>
    <property type="match status" value="1"/>
</dbReference>
<dbReference type="InterPro" id="IPR008979">
    <property type="entry name" value="Galactose-bd-like_sf"/>
</dbReference>
<dbReference type="InterPro" id="IPR013783">
    <property type="entry name" value="Ig-like_fold"/>
</dbReference>
<protein>
    <submittedName>
        <fullName evidence="6">PQQ-dependent sugar dehydrogenase</fullName>
    </submittedName>
</protein>
<comment type="subcellular location">
    <subcellularLocation>
        <location evidence="1">Secreted</location>
    </subcellularLocation>
</comment>
<dbReference type="SUPFAM" id="SSF49785">
    <property type="entry name" value="Galactose-binding domain-like"/>
    <property type="match status" value="1"/>
</dbReference>
<dbReference type="PANTHER" id="PTHR19328:SF13">
    <property type="entry name" value="HIPL1 PROTEIN"/>
    <property type="match status" value="1"/>
</dbReference>
<evidence type="ECO:0000259" key="4">
    <source>
        <dbReference type="PROSITE" id="PS50022"/>
    </source>
</evidence>
<dbReference type="Pfam" id="PF00754">
    <property type="entry name" value="F5_F8_type_C"/>
    <property type="match status" value="1"/>
</dbReference>
<dbReference type="PROSITE" id="PS50022">
    <property type="entry name" value="FA58C_3"/>
    <property type="match status" value="1"/>
</dbReference>
<dbReference type="InterPro" id="IPR036179">
    <property type="entry name" value="Ig-like_dom_sf"/>
</dbReference>
<dbReference type="EMBL" id="JAPDNS010000002">
    <property type="protein sequence ID" value="MCW3487176.1"/>
    <property type="molecule type" value="Genomic_DNA"/>
</dbReference>
<dbReference type="Gene3D" id="2.60.120.260">
    <property type="entry name" value="Galactose-binding domain-like"/>
    <property type="match status" value="1"/>
</dbReference>
<accession>A0ABT3ITG0</accession>
<dbReference type="SUPFAM" id="SSF50952">
    <property type="entry name" value="Soluble quinoprotein glucose dehydrogenase"/>
    <property type="match status" value="1"/>
</dbReference>
<dbReference type="PANTHER" id="PTHR19328">
    <property type="entry name" value="HEDGEHOG-INTERACTING PROTEIN"/>
    <property type="match status" value="1"/>
</dbReference>
<dbReference type="RefSeq" id="WP_264733986.1">
    <property type="nucleotide sequence ID" value="NZ_JAPDNR010000001.1"/>
</dbReference>
<dbReference type="InterPro" id="IPR026444">
    <property type="entry name" value="Secre_tail"/>
</dbReference>
<dbReference type="InterPro" id="IPR007110">
    <property type="entry name" value="Ig-like_dom"/>
</dbReference>
<dbReference type="InterPro" id="IPR013098">
    <property type="entry name" value="Ig_I-set"/>
</dbReference>
<dbReference type="Pfam" id="PF18962">
    <property type="entry name" value="Por_Secre_tail"/>
    <property type="match status" value="1"/>
</dbReference>
<keyword evidence="2" id="KW-0964">Secreted</keyword>
<dbReference type="InterPro" id="IPR000421">
    <property type="entry name" value="FA58C"/>
</dbReference>
<dbReference type="InterPro" id="IPR055372">
    <property type="entry name" value="CBM96"/>
</dbReference>
<dbReference type="InterPro" id="IPR003599">
    <property type="entry name" value="Ig_sub"/>
</dbReference>
<dbReference type="InterPro" id="IPR011042">
    <property type="entry name" value="6-blade_b-propeller_TolB-like"/>
</dbReference>
<dbReference type="Pfam" id="PF24517">
    <property type="entry name" value="CBM96"/>
    <property type="match status" value="1"/>
</dbReference>
<evidence type="ECO:0000259" key="5">
    <source>
        <dbReference type="PROSITE" id="PS50835"/>
    </source>
</evidence>
<dbReference type="Gene3D" id="2.120.10.30">
    <property type="entry name" value="TolB, C-terminal domain"/>
    <property type="match status" value="1"/>
</dbReference>
<keyword evidence="3" id="KW-0732">Signal</keyword>
<dbReference type="SUPFAM" id="SSF48726">
    <property type="entry name" value="Immunoglobulin"/>
    <property type="match status" value="1"/>
</dbReference>
<dbReference type="Pfam" id="PF07995">
    <property type="entry name" value="GSDH"/>
    <property type="match status" value="1"/>
</dbReference>
<gene>
    <name evidence="6" type="ORF">OL497_24985</name>
</gene>
<dbReference type="InterPro" id="IPR011041">
    <property type="entry name" value="Quinoprot_gluc/sorb_DH_b-prop"/>
</dbReference>
<reference evidence="6 7" key="1">
    <citation type="submission" date="2022-10" db="EMBL/GenBank/DDBJ databases">
        <title>Chitinophaga nivalis PC15 sp. nov., isolated from Pyeongchang county, South Korea.</title>
        <authorList>
            <person name="Trinh H.N."/>
        </authorList>
    </citation>
    <scope>NUCLEOTIDE SEQUENCE [LARGE SCALE GENOMIC DNA]</scope>
    <source>
        <strain evidence="6 7">PC14</strain>
    </source>
</reference>
<proteinExistence type="predicted"/>
<evidence type="ECO:0000256" key="2">
    <source>
        <dbReference type="ARBA" id="ARBA00022525"/>
    </source>
</evidence>
<feature type="domain" description="F5/8 type C" evidence="4">
    <location>
        <begin position="807"/>
        <end position="950"/>
    </location>
</feature>